<proteinExistence type="predicted"/>
<dbReference type="InterPro" id="IPR004119">
    <property type="entry name" value="EcKL"/>
</dbReference>
<dbReference type="Proteomes" id="UP000801492">
    <property type="component" value="Unassembled WGS sequence"/>
</dbReference>
<dbReference type="SMART" id="SM00587">
    <property type="entry name" value="CHK"/>
    <property type="match status" value="1"/>
</dbReference>
<organism evidence="2 3">
    <name type="scientific">Ignelater luminosus</name>
    <name type="common">Cucubano</name>
    <name type="synonym">Pyrophorus luminosus</name>
    <dbReference type="NCBI Taxonomy" id="2038154"/>
    <lineage>
        <taxon>Eukaryota</taxon>
        <taxon>Metazoa</taxon>
        <taxon>Ecdysozoa</taxon>
        <taxon>Arthropoda</taxon>
        <taxon>Hexapoda</taxon>
        <taxon>Insecta</taxon>
        <taxon>Pterygota</taxon>
        <taxon>Neoptera</taxon>
        <taxon>Endopterygota</taxon>
        <taxon>Coleoptera</taxon>
        <taxon>Polyphaga</taxon>
        <taxon>Elateriformia</taxon>
        <taxon>Elateroidea</taxon>
        <taxon>Elateridae</taxon>
        <taxon>Agrypninae</taxon>
        <taxon>Pyrophorini</taxon>
        <taxon>Ignelater</taxon>
    </lineage>
</organism>
<name>A0A8K0GJM0_IGNLU</name>
<protein>
    <recommendedName>
        <fullName evidence="1">CHK kinase-like domain-containing protein</fullName>
    </recommendedName>
</protein>
<reference evidence="2" key="1">
    <citation type="submission" date="2019-08" db="EMBL/GenBank/DDBJ databases">
        <title>The genome of the North American firefly Photinus pyralis.</title>
        <authorList>
            <consortium name="Photinus pyralis genome working group"/>
            <person name="Fallon T.R."/>
            <person name="Sander Lower S.E."/>
            <person name="Weng J.-K."/>
        </authorList>
    </citation>
    <scope>NUCLEOTIDE SEQUENCE</scope>
    <source>
        <strain evidence="2">TRF0915ILg1</strain>
        <tissue evidence="2">Whole body</tissue>
    </source>
</reference>
<evidence type="ECO:0000259" key="1">
    <source>
        <dbReference type="SMART" id="SM00587"/>
    </source>
</evidence>
<dbReference type="Gene3D" id="3.90.1200.10">
    <property type="match status" value="1"/>
</dbReference>
<dbReference type="InterPro" id="IPR011009">
    <property type="entry name" value="Kinase-like_dom_sf"/>
</dbReference>
<dbReference type="AlphaFoldDB" id="A0A8K0GJM0"/>
<feature type="domain" description="CHK kinase-like" evidence="1">
    <location>
        <begin position="133"/>
        <end position="330"/>
    </location>
</feature>
<dbReference type="SUPFAM" id="SSF56112">
    <property type="entry name" value="Protein kinase-like (PK-like)"/>
    <property type="match status" value="1"/>
</dbReference>
<evidence type="ECO:0000313" key="2">
    <source>
        <dbReference type="EMBL" id="KAF2901786.1"/>
    </source>
</evidence>
<sequence length="417" mass="48413">MGDVDHLNDIINNQVEVFLKEIAEEEGFETYKIEKAPGSMKGDGYLGAITAVYVIGKISSGEEKTLHLIVKTASKSDAVRVEAPLADVYEREIYMYKTVIPAFHRLEKERNLSRSLNSAKCYKACMVEKNEALIFENLKVSGYSVWEKGIPMKHDHVSLVMSDYGRFHAMSLAMRDQEPERFKNLTRSMHDIFDKFMEKADFTKMFVNQCRKALKSLDPVADKKSYNTFKKFIDEKLEVFFTNMAQYVDDYSVILHGDCHSNNMMFKYEDKDNPQKPTNLCLIDLQISRLGPSVFDLSYFLYACSSKEVLDNHKLYLNIYYEKLSLYLKKLGSNPDKVYPHAIFQEQWKKYSKFGLICSMVLIHMLVSKQDEVIDFTDITESGQSLVDAFNYDIENLEVYNNRVRDVILHFVDNEYI</sequence>
<dbReference type="InterPro" id="IPR015897">
    <property type="entry name" value="CHK_kinase-like"/>
</dbReference>
<dbReference type="PANTHER" id="PTHR11012:SF30">
    <property type="entry name" value="PROTEIN KINASE-LIKE DOMAIN-CONTAINING"/>
    <property type="match status" value="1"/>
</dbReference>
<dbReference type="PANTHER" id="PTHR11012">
    <property type="entry name" value="PROTEIN KINASE-LIKE DOMAIN-CONTAINING"/>
    <property type="match status" value="1"/>
</dbReference>
<comment type="caution">
    <text evidence="2">The sequence shown here is derived from an EMBL/GenBank/DDBJ whole genome shotgun (WGS) entry which is preliminary data.</text>
</comment>
<dbReference type="Pfam" id="PF02958">
    <property type="entry name" value="EcKL"/>
    <property type="match status" value="1"/>
</dbReference>
<accession>A0A8K0GJM0</accession>
<dbReference type="EMBL" id="VTPC01001494">
    <property type="protein sequence ID" value="KAF2901786.1"/>
    <property type="molecule type" value="Genomic_DNA"/>
</dbReference>
<gene>
    <name evidence="2" type="ORF">ILUMI_04402</name>
</gene>
<dbReference type="OrthoDB" id="8250698at2759"/>
<evidence type="ECO:0000313" key="3">
    <source>
        <dbReference type="Proteomes" id="UP000801492"/>
    </source>
</evidence>
<keyword evidence="3" id="KW-1185">Reference proteome</keyword>